<dbReference type="AlphaFoldDB" id="A0A4U0XP71"/>
<protein>
    <submittedName>
        <fullName evidence="3">Uncharacterized protein</fullName>
    </submittedName>
</protein>
<gene>
    <name evidence="3" type="ORF">B0A55_03223</name>
</gene>
<dbReference type="Proteomes" id="UP000309340">
    <property type="component" value="Unassembled WGS sequence"/>
</dbReference>
<name>A0A4U0XP71_9PEZI</name>
<evidence type="ECO:0000313" key="4">
    <source>
        <dbReference type="Proteomes" id="UP000309340"/>
    </source>
</evidence>
<dbReference type="OrthoDB" id="3357002at2759"/>
<feature type="transmembrane region" description="Helical" evidence="2">
    <location>
        <begin position="132"/>
        <end position="157"/>
    </location>
</feature>
<feature type="region of interest" description="Disordered" evidence="1">
    <location>
        <begin position="287"/>
        <end position="322"/>
    </location>
</feature>
<dbReference type="Pfam" id="PF11309">
    <property type="entry name" value="DUF3112"/>
    <property type="match status" value="1"/>
</dbReference>
<sequence>MSQPNMPPQGPPYAPPTATLGGLPTLSVDVPITAVFLVLYLTGAVTNFALLKANLKRDHRFLISWALGGFCMSRVVTCTMRIVWATKPTNVSVALTAQILTNAGVLIVYVVNMLLAQRILRARQPALGWTRTFHWICVALYTVIGLAISLVISMIVVSAYTLNPYTLQIARDAELTALTYITVFAFLAPAILLVSLLLPVSPEPTHFGRRSMQHKAIVLGVSTALQLVIACFRVGTTWQAPRPKTDPAWYDSRAAFYCLGFVVEVLILLLLTVARIDQTFHVPNGSSNRRSYVEETEEGVSRSSSGTESGGGEGAEKEKETC</sequence>
<feature type="transmembrane region" description="Helical" evidence="2">
    <location>
        <begin position="216"/>
        <end position="234"/>
    </location>
</feature>
<keyword evidence="2" id="KW-1133">Transmembrane helix</keyword>
<evidence type="ECO:0000313" key="3">
    <source>
        <dbReference type="EMBL" id="TKA77378.1"/>
    </source>
</evidence>
<organism evidence="3 4">
    <name type="scientific">Friedmanniomyces simplex</name>
    <dbReference type="NCBI Taxonomy" id="329884"/>
    <lineage>
        <taxon>Eukaryota</taxon>
        <taxon>Fungi</taxon>
        <taxon>Dikarya</taxon>
        <taxon>Ascomycota</taxon>
        <taxon>Pezizomycotina</taxon>
        <taxon>Dothideomycetes</taxon>
        <taxon>Dothideomycetidae</taxon>
        <taxon>Mycosphaerellales</taxon>
        <taxon>Teratosphaeriaceae</taxon>
        <taxon>Friedmanniomyces</taxon>
    </lineage>
</organism>
<feature type="transmembrane region" description="Helical" evidence="2">
    <location>
        <begin position="177"/>
        <end position="200"/>
    </location>
</feature>
<feature type="transmembrane region" description="Helical" evidence="2">
    <location>
        <begin position="90"/>
        <end position="111"/>
    </location>
</feature>
<dbReference type="PANTHER" id="PTHR35184:SF1">
    <property type="entry name" value="INTEGRAL MEMBRANE PROTEIN"/>
    <property type="match status" value="1"/>
</dbReference>
<evidence type="ECO:0000256" key="2">
    <source>
        <dbReference type="SAM" id="Phobius"/>
    </source>
</evidence>
<comment type="caution">
    <text evidence="3">The sequence shown here is derived from an EMBL/GenBank/DDBJ whole genome shotgun (WGS) entry which is preliminary data.</text>
</comment>
<dbReference type="InterPro" id="IPR021460">
    <property type="entry name" value="DUF3112"/>
</dbReference>
<keyword evidence="4" id="KW-1185">Reference proteome</keyword>
<evidence type="ECO:0000256" key="1">
    <source>
        <dbReference type="SAM" id="MobiDB-lite"/>
    </source>
</evidence>
<reference evidence="3 4" key="1">
    <citation type="submission" date="2017-03" db="EMBL/GenBank/DDBJ databases">
        <title>Genomes of endolithic fungi from Antarctica.</title>
        <authorList>
            <person name="Coleine C."/>
            <person name="Masonjones S."/>
            <person name="Stajich J.E."/>
        </authorList>
    </citation>
    <scope>NUCLEOTIDE SEQUENCE [LARGE SCALE GENOMIC DNA]</scope>
    <source>
        <strain evidence="3 4">CCFEE 5184</strain>
    </source>
</reference>
<feature type="transmembrane region" description="Helical" evidence="2">
    <location>
        <begin position="62"/>
        <end position="84"/>
    </location>
</feature>
<dbReference type="EMBL" id="NAJQ01000139">
    <property type="protein sequence ID" value="TKA77378.1"/>
    <property type="molecule type" value="Genomic_DNA"/>
</dbReference>
<proteinExistence type="predicted"/>
<accession>A0A4U0XP71</accession>
<feature type="transmembrane region" description="Helical" evidence="2">
    <location>
        <begin position="30"/>
        <end position="50"/>
    </location>
</feature>
<dbReference type="STRING" id="329884.A0A4U0XP71"/>
<dbReference type="PANTHER" id="PTHR35184">
    <property type="entry name" value="YALI0C10208P"/>
    <property type="match status" value="1"/>
</dbReference>
<feature type="transmembrane region" description="Helical" evidence="2">
    <location>
        <begin position="254"/>
        <end position="274"/>
    </location>
</feature>
<keyword evidence="2" id="KW-0472">Membrane</keyword>
<keyword evidence="2" id="KW-0812">Transmembrane</keyword>